<dbReference type="EMBL" id="ONZF01000002">
    <property type="protein sequence ID" value="SPJ23664.1"/>
    <property type="molecule type" value="Genomic_DNA"/>
</dbReference>
<accession>A0A2R8BU17</accession>
<dbReference type="OrthoDB" id="8737820at2"/>
<dbReference type="GO" id="GO:0046872">
    <property type="term" value="F:metal ion binding"/>
    <property type="evidence" value="ECO:0007669"/>
    <property type="project" value="UniProtKB-KW"/>
</dbReference>
<keyword evidence="1" id="KW-0479">Metal-binding</keyword>
<dbReference type="Gene3D" id="2.160.20.10">
    <property type="entry name" value="Single-stranded right-handed beta-helix, Pectin lyase-like"/>
    <property type="match status" value="1"/>
</dbReference>
<evidence type="ECO:0000313" key="7">
    <source>
        <dbReference type="Proteomes" id="UP000244912"/>
    </source>
</evidence>
<organism evidence="6 7">
    <name type="scientific">Palleronia abyssalis</name>
    <dbReference type="NCBI Taxonomy" id="1501240"/>
    <lineage>
        <taxon>Bacteria</taxon>
        <taxon>Pseudomonadati</taxon>
        <taxon>Pseudomonadota</taxon>
        <taxon>Alphaproteobacteria</taxon>
        <taxon>Rhodobacterales</taxon>
        <taxon>Roseobacteraceae</taxon>
        <taxon>Palleronia</taxon>
    </lineage>
</organism>
<dbReference type="InterPro" id="IPR002022">
    <property type="entry name" value="Pec_lyase"/>
</dbReference>
<dbReference type="InterPro" id="IPR052063">
    <property type="entry name" value="Polysaccharide_Lyase_1"/>
</dbReference>
<keyword evidence="2" id="KW-0325">Glycoprotein</keyword>
<dbReference type="RefSeq" id="WP_108893475.1">
    <property type="nucleotide sequence ID" value="NZ_ONZF01000002.1"/>
</dbReference>
<dbReference type="Proteomes" id="UP000244912">
    <property type="component" value="Unassembled WGS sequence"/>
</dbReference>
<dbReference type="PANTHER" id="PTHR42970">
    <property type="entry name" value="PECTATE LYASE C-RELATED"/>
    <property type="match status" value="1"/>
</dbReference>
<protein>
    <recommendedName>
        <fullName evidence="5">Pectate lyase domain-containing protein</fullName>
    </recommendedName>
</protein>
<dbReference type="PANTHER" id="PTHR42970:SF1">
    <property type="entry name" value="PECTATE LYASE C-RELATED"/>
    <property type="match status" value="1"/>
</dbReference>
<gene>
    <name evidence="6" type="ORF">PAA8504_01477</name>
</gene>
<name>A0A2R8BU17_9RHOB</name>
<feature type="domain" description="Pectate lyase" evidence="5">
    <location>
        <begin position="139"/>
        <end position="282"/>
    </location>
</feature>
<dbReference type="InterPro" id="IPR011050">
    <property type="entry name" value="Pectin_lyase_fold/virulence"/>
</dbReference>
<evidence type="ECO:0000256" key="2">
    <source>
        <dbReference type="ARBA" id="ARBA00023180"/>
    </source>
</evidence>
<keyword evidence="7" id="KW-1185">Reference proteome</keyword>
<dbReference type="AlphaFoldDB" id="A0A2R8BU17"/>
<dbReference type="Pfam" id="PF00544">
    <property type="entry name" value="Pectate_lyase_4"/>
    <property type="match status" value="1"/>
</dbReference>
<feature type="region of interest" description="Disordered" evidence="4">
    <location>
        <begin position="418"/>
        <end position="461"/>
    </location>
</feature>
<dbReference type="GO" id="GO:0016829">
    <property type="term" value="F:lyase activity"/>
    <property type="evidence" value="ECO:0007669"/>
    <property type="project" value="UniProtKB-KW"/>
</dbReference>
<evidence type="ECO:0000256" key="3">
    <source>
        <dbReference type="ARBA" id="ARBA00023239"/>
    </source>
</evidence>
<evidence type="ECO:0000313" key="6">
    <source>
        <dbReference type="EMBL" id="SPJ23664.1"/>
    </source>
</evidence>
<reference evidence="6 7" key="1">
    <citation type="submission" date="2018-03" db="EMBL/GenBank/DDBJ databases">
        <authorList>
            <person name="Keele B.F."/>
        </authorList>
    </citation>
    <scope>NUCLEOTIDE SEQUENCE [LARGE SCALE GENOMIC DNA]</scope>
    <source>
        <strain evidence="6 7">CECT 8504</strain>
    </source>
</reference>
<proteinExistence type="predicted"/>
<dbReference type="SUPFAM" id="SSF51126">
    <property type="entry name" value="Pectin lyase-like"/>
    <property type="match status" value="1"/>
</dbReference>
<dbReference type="InterPro" id="IPR012334">
    <property type="entry name" value="Pectin_lyas_fold"/>
</dbReference>
<keyword evidence="3" id="KW-0456">Lyase</keyword>
<evidence type="ECO:0000256" key="1">
    <source>
        <dbReference type="ARBA" id="ARBA00022723"/>
    </source>
</evidence>
<evidence type="ECO:0000259" key="5">
    <source>
        <dbReference type="Pfam" id="PF00544"/>
    </source>
</evidence>
<sequence length="482" mass="51131">MTRPISLRPSSARDVAGTDRSWPFRLPLPSSKRIAAAVLLVSAIPVTALAQAFPGAVGYGKGADGWRGGRVLSVINTAPEGPGSFRACAEATGPRVCLVRVGGTVVLDRPIRVRSNVYIAGQTAPGDGLQIRLDGQGATPLVIKNAQDVLVRFLKVRPGPTDTPNANVDAVTVENSQRVYLDHMSLSFATDETFNIHASRGLTADITLARSLLSFSLDRSSHPKGRHSKGALVCSFDATATGCGRITLWRNLFVHHRDRMPDVKASAVGPVEVVNNVFYNPISQFGEYYNLMGDTRIAHLFNVALPGPSTKADPPPAVEVFMLGSEPLALRAPGNLSYGGPCFTDPGVRVLGPTARSKRDPSVPLSQGLPILPAADVVRAVVPMAGDHLHRDTLDIRALDDLRDCTGKVIDQVSQVGGWPALPTAAPDPDSDGDGLPDAWEAAHPGLSIDTPDDPWANDPTTGLPFIESYLSMLAGDLPALR</sequence>
<evidence type="ECO:0000256" key="4">
    <source>
        <dbReference type="SAM" id="MobiDB-lite"/>
    </source>
</evidence>